<sequence length="147" mass="16601">MATQNHHKQTSYQPIQGFRATSARQGEPAAEAAQKQKRAVSGGTAVPVRSRPFDDDKDLDPFILFERLQWPFSPLKDDSARYRQEAEAALAAKEEDYRNRGDFLTVDEIKDMIHLNYNLGKYATTTKRTPPTPESIGCDYGSPMHID</sequence>
<keyword evidence="2" id="KW-1185">Reference proteome</keyword>
<reference evidence="1" key="1">
    <citation type="submission" date="2023-07" db="EMBL/GenBank/DDBJ databases">
        <title>Black Yeasts Isolated from many extreme environments.</title>
        <authorList>
            <person name="Coleine C."/>
            <person name="Stajich J.E."/>
            <person name="Selbmann L."/>
        </authorList>
    </citation>
    <scope>NUCLEOTIDE SEQUENCE</scope>
    <source>
        <strain evidence="1">CCFEE 5714</strain>
    </source>
</reference>
<protein>
    <submittedName>
        <fullName evidence="1">Uncharacterized protein</fullName>
    </submittedName>
</protein>
<dbReference type="Proteomes" id="UP001281147">
    <property type="component" value="Unassembled WGS sequence"/>
</dbReference>
<organism evidence="1 2">
    <name type="scientific">Vermiconidia calcicola</name>
    <dbReference type="NCBI Taxonomy" id="1690605"/>
    <lineage>
        <taxon>Eukaryota</taxon>
        <taxon>Fungi</taxon>
        <taxon>Dikarya</taxon>
        <taxon>Ascomycota</taxon>
        <taxon>Pezizomycotina</taxon>
        <taxon>Dothideomycetes</taxon>
        <taxon>Dothideomycetidae</taxon>
        <taxon>Mycosphaerellales</taxon>
        <taxon>Extremaceae</taxon>
        <taxon>Vermiconidia</taxon>
    </lineage>
</organism>
<name>A0ACC3MS53_9PEZI</name>
<proteinExistence type="predicted"/>
<accession>A0ACC3MS53</accession>
<evidence type="ECO:0000313" key="2">
    <source>
        <dbReference type="Proteomes" id="UP001281147"/>
    </source>
</evidence>
<gene>
    <name evidence="1" type="ORF">LTR37_015322</name>
</gene>
<comment type="caution">
    <text evidence="1">The sequence shown here is derived from an EMBL/GenBank/DDBJ whole genome shotgun (WGS) entry which is preliminary data.</text>
</comment>
<dbReference type="EMBL" id="JAUTXU010000170">
    <property type="protein sequence ID" value="KAK3701670.1"/>
    <property type="molecule type" value="Genomic_DNA"/>
</dbReference>
<evidence type="ECO:0000313" key="1">
    <source>
        <dbReference type="EMBL" id="KAK3701670.1"/>
    </source>
</evidence>